<dbReference type="GO" id="GO:1990281">
    <property type="term" value="C:efflux pump complex"/>
    <property type="evidence" value="ECO:0007669"/>
    <property type="project" value="TreeGrafter"/>
</dbReference>
<accession>A0A1S1HFS6</accession>
<dbReference type="EMBL" id="MIPT01000001">
    <property type="protein sequence ID" value="OHT20672.1"/>
    <property type="molecule type" value="Genomic_DNA"/>
</dbReference>
<keyword evidence="9" id="KW-1185">Reference proteome</keyword>
<sequence length="499" mass="52871">MAGLMAAGPFPAAMAAPAEQISPAAATPSDTARMAISFDAARERLARVSPSLSGAGHEVRASEEQAAALKALNRPVVSASASVIEYQKSLSVDLTGEKNAFANATSDYLDGLPGQFPPEFAGIVQQVTGRIEQALPGLLSLIPDTLDYRVRDTVFRPSVTAALPLYTGGAIPAVQRGAGATVALARAKEAGAQSLSQIQLVQAYFGQQLAQALLASAVETRDGFDRHLANARAMEREGVLPRAGVLQVQVARDAAQRAVERAALEEATASDTLARLLDAQPGVRPTTPLFVNARPIEPLDQFLASASEGHPQARAADAARDLAGAGEDLARSRFRPQAFAFGSYNFNRDNALPTDPDWIAGVGVRYTLLSNIDRQRSLNAARERRQAADDAARDARKTIAIETNRAYNLVETARRSFLSLDSSLAAANENLRVQEVAFREGEGTAAALIDARTALSLARTQRIAAAYEYVVALSALLAASNRGDSFPDYLARADRISAP</sequence>
<evidence type="ECO:0000313" key="8">
    <source>
        <dbReference type="EMBL" id="OHT20672.1"/>
    </source>
</evidence>
<comment type="caution">
    <text evidence="8">The sequence shown here is derived from an EMBL/GenBank/DDBJ whole genome shotgun (WGS) entry which is preliminary data.</text>
</comment>
<dbReference type="OrthoDB" id="187483at2"/>
<evidence type="ECO:0000256" key="7">
    <source>
        <dbReference type="ARBA" id="ARBA00023237"/>
    </source>
</evidence>
<keyword evidence="6" id="KW-0472">Membrane</keyword>
<evidence type="ECO:0000256" key="1">
    <source>
        <dbReference type="ARBA" id="ARBA00004442"/>
    </source>
</evidence>
<name>A0A1S1HFS6_9SPHN</name>
<evidence type="ECO:0000313" key="9">
    <source>
        <dbReference type="Proteomes" id="UP000179467"/>
    </source>
</evidence>
<dbReference type="GO" id="GO:0015288">
    <property type="term" value="F:porin activity"/>
    <property type="evidence" value="ECO:0007669"/>
    <property type="project" value="TreeGrafter"/>
</dbReference>
<dbReference type="AlphaFoldDB" id="A0A1S1HFS6"/>
<comment type="similarity">
    <text evidence="2">Belongs to the outer membrane factor (OMF) (TC 1.B.17) family.</text>
</comment>
<evidence type="ECO:0000256" key="4">
    <source>
        <dbReference type="ARBA" id="ARBA00022452"/>
    </source>
</evidence>
<evidence type="ECO:0000256" key="2">
    <source>
        <dbReference type="ARBA" id="ARBA00007613"/>
    </source>
</evidence>
<dbReference type="RefSeq" id="WP_070934146.1">
    <property type="nucleotide sequence ID" value="NZ_MIPT01000001.1"/>
</dbReference>
<keyword evidence="3" id="KW-0813">Transport</keyword>
<dbReference type="InterPro" id="IPR003423">
    <property type="entry name" value="OMP_efflux"/>
</dbReference>
<organism evidence="8 9">
    <name type="scientific">Edaphosphingomonas haloaromaticamans</name>
    <dbReference type="NCBI Taxonomy" id="653954"/>
    <lineage>
        <taxon>Bacteria</taxon>
        <taxon>Pseudomonadati</taxon>
        <taxon>Pseudomonadota</taxon>
        <taxon>Alphaproteobacteria</taxon>
        <taxon>Sphingomonadales</taxon>
        <taxon>Rhizorhabdaceae</taxon>
        <taxon>Edaphosphingomonas</taxon>
    </lineage>
</organism>
<gene>
    <name evidence="8" type="ORF">BHE75_02672</name>
</gene>
<keyword evidence="4" id="KW-1134">Transmembrane beta strand</keyword>
<evidence type="ECO:0000256" key="5">
    <source>
        <dbReference type="ARBA" id="ARBA00022692"/>
    </source>
</evidence>
<keyword evidence="5" id="KW-0812">Transmembrane</keyword>
<dbReference type="SUPFAM" id="SSF56954">
    <property type="entry name" value="Outer membrane efflux proteins (OEP)"/>
    <property type="match status" value="1"/>
</dbReference>
<dbReference type="InterPro" id="IPR051906">
    <property type="entry name" value="TolC-like"/>
</dbReference>
<dbReference type="Gene3D" id="1.20.1600.10">
    <property type="entry name" value="Outer membrane efflux proteins (OEP)"/>
    <property type="match status" value="1"/>
</dbReference>
<evidence type="ECO:0000256" key="6">
    <source>
        <dbReference type="ARBA" id="ARBA00023136"/>
    </source>
</evidence>
<proteinExistence type="inferred from homology"/>
<dbReference type="Proteomes" id="UP000179467">
    <property type="component" value="Unassembled WGS sequence"/>
</dbReference>
<protein>
    <submittedName>
        <fullName evidence="8">Outer membrane efflux protein</fullName>
    </submittedName>
</protein>
<dbReference type="PANTHER" id="PTHR30026:SF5">
    <property type="entry name" value="ABC-TYPE EFFLUX SYSTEM SECRETIN COMPONENT"/>
    <property type="match status" value="1"/>
</dbReference>
<reference evidence="8 9" key="1">
    <citation type="submission" date="2016-09" db="EMBL/GenBank/DDBJ databases">
        <title>Metabolic pathway, cell adaptation mechanisms and a novel monoxygenase revealed through proteogenomic-transcription analysis of a Sphingomonas haloaromaticamans strain degrading the fungicide ortho-phenylphenol.</title>
        <authorList>
            <person name="Perruchon C."/>
            <person name="Papadopoulou E.S."/>
            <person name="Rousidou C."/>
            <person name="Vasileiadis S."/>
            <person name="Tanou G."/>
            <person name="Amoutzias G."/>
            <person name="Molassiotis A."/>
            <person name="Karpouzas D.G."/>
        </authorList>
    </citation>
    <scope>NUCLEOTIDE SEQUENCE [LARGE SCALE GENOMIC DNA]</scope>
    <source>
        <strain evidence="8 9">P3</strain>
    </source>
</reference>
<comment type="subcellular location">
    <subcellularLocation>
        <location evidence="1">Cell outer membrane</location>
    </subcellularLocation>
</comment>
<dbReference type="GO" id="GO:0009279">
    <property type="term" value="C:cell outer membrane"/>
    <property type="evidence" value="ECO:0007669"/>
    <property type="project" value="UniProtKB-SubCell"/>
</dbReference>
<dbReference type="GO" id="GO:0015562">
    <property type="term" value="F:efflux transmembrane transporter activity"/>
    <property type="evidence" value="ECO:0007669"/>
    <property type="project" value="InterPro"/>
</dbReference>
<evidence type="ECO:0000256" key="3">
    <source>
        <dbReference type="ARBA" id="ARBA00022448"/>
    </source>
</evidence>
<keyword evidence="7" id="KW-0998">Cell outer membrane</keyword>
<dbReference type="Pfam" id="PF02321">
    <property type="entry name" value="OEP"/>
    <property type="match status" value="1"/>
</dbReference>
<dbReference type="PANTHER" id="PTHR30026">
    <property type="entry name" value="OUTER MEMBRANE PROTEIN TOLC"/>
    <property type="match status" value="1"/>
</dbReference>